<proteinExistence type="inferred from homology"/>
<dbReference type="SUPFAM" id="SSF110217">
    <property type="entry name" value="DNA-binding protein LAG-1 (CSL)"/>
    <property type="match status" value="1"/>
</dbReference>
<dbReference type="SMART" id="SM01267">
    <property type="entry name" value="LAG1_DNAbind"/>
    <property type="match status" value="1"/>
</dbReference>
<dbReference type="Pfam" id="PF20144">
    <property type="entry name" value="TIG_SUH"/>
    <property type="match status" value="1"/>
</dbReference>
<evidence type="ECO:0000259" key="9">
    <source>
        <dbReference type="SMART" id="SM01268"/>
    </source>
</evidence>
<sequence>MDNIISEHPYGSSKKIQLINMTPMESLLSAIDSAHPIHLPYPNNSRKRNRPSSPQQSMSIESMLDSDGDYINHKRHCTSSPVLSPPPQSPPLYYNHHHIQQQQQPITSTVTCYHASVAQKSYGSEKRFLCPPPIVMMSNAKQSPIVSMSVVCETGDRQLEQRTLLDENLRGSFKYLFVTGTAKAKQFCLRVNLNNQQQQQQQQQQLQQQPYASFFSNPISIISKPSKKTAKARNISTCLFTNSFVSLFNRINSQTVRTKYMTSENKQLCAKHSSWSPFEIIVVRQPNQAVNPDNHSVSVPITYGTEIILKDVNTGISSPPLIIRKVDKGHVVHGSYGLLSQMQKIALQLSSSATSSSTPLYLNANGLAMNSPESDNGNVNHNTSAWIDFIPSKTPTTAASASASSTGEKGEAVDDYLCWTIVGISKFEYSFPETPQQQQQQQQLIDYTTRQLSPPPSPPRSIVPFPVISSIDYVPQTHSLKAFGQHLMQSLPYSRLLEFWLGSHGPLPVSNNDGSLTISVPDTQELLVANHDMLITRPDGARYFELPLLLVRHDGFVYHSGKTLSYDIDVNGDSGKWSVNEASNSNSSISSSSTN</sequence>
<dbReference type="InterPro" id="IPR040159">
    <property type="entry name" value="CLS_fam"/>
</dbReference>
<feature type="compositionally biased region" description="Polar residues" evidence="7">
    <location>
        <begin position="51"/>
        <end position="60"/>
    </location>
</feature>
<evidence type="ECO:0000313" key="11">
    <source>
        <dbReference type="Proteomes" id="UP000650833"/>
    </source>
</evidence>
<accession>A0A8H7VB74</accession>
<comment type="subcellular location">
    <subcellularLocation>
        <location evidence="1">Nucleus</location>
    </subcellularLocation>
</comment>
<keyword evidence="4" id="KW-0238">DNA-binding</keyword>
<dbReference type="AlphaFoldDB" id="A0A8H7VB74"/>
<keyword evidence="5" id="KW-0804">Transcription</keyword>
<evidence type="ECO:0000259" key="8">
    <source>
        <dbReference type="SMART" id="SM01267"/>
    </source>
</evidence>
<keyword evidence="11" id="KW-1185">Reference proteome</keyword>
<reference evidence="10" key="1">
    <citation type="submission" date="2020-12" db="EMBL/GenBank/DDBJ databases">
        <title>Metabolic potential, ecology and presence of endohyphal bacteria is reflected in genomic diversity of Mucoromycotina.</title>
        <authorList>
            <person name="Muszewska A."/>
            <person name="Okrasinska A."/>
            <person name="Steczkiewicz K."/>
            <person name="Drgas O."/>
            <person name="Orlowska M."/>
            <person name="Perlinska-Lenart U."/>
            <person name="Aleksandrzak-Piekarczyk T."/>
            <person name="Szatraj K."/>
            <person name="Zielenkiewicz U."/>
            <person name="Pilsyk S."/>
            <person name="Malc E."/>
            <person name="Mieczkowski P."/>
            <person name="Kruszewska J.S."/>
            <person name="Biernat P."/>
            <person name="Pawlowska J."/>
        </authorList>
    </citation>
    <scope>NUCLEOTIDE SEQUENCE</scope>
    <source>
        <strain evidence="10">CBS 226.32</strain>
    </source>
</reference>
<dbReference type="InterPro" id="IPR037095">
    <property type="entry name" value="RBP-J/Cbf11_DNA-bd_sf"/>
</dbReference>
<dbReference type="PANTHER" id="PTHR10665">
    <property type="entry name" value="RECOMBINING BINDING PROTEIN SUPPRESSOR OF HAIRLESS"/>
    <property type="match status" value="1"/>
</dbReference>
<dbReference type="GO" id="GO:0001228">
    <property type="term" value="F:DNA-binding transcription activator activity, RNA polymerase II-specific"/>
    <property type="evidence" value="ECO:0007669"/>
    <property type="project" value="InterPro"/>
</dbReference>
<dbReference type="InterPro" id="IPR015351">
    <property type="entry name" value="RBP-J/Cbf11/Cbf12_DNA-bd"/>
</dbReference>
<dbReference type="Pfam" id="PF09270">
    <property type="entry name" value="BTD"/>
    <property type="match status" value="1"/>
</dbReference>
<evidence type="ECO:0000256" key="7">
    <source>
        <dbReference type="SAM" id="MobiDB-lite"/>
    </source>
</evidence>
<keyword evidence="3" id="KW-0805">Transcription regulation</keyword>
<evidence type="ECO:0000256" key="1">
    <source>
        <dbReference type="ARBA" id="ARBA00004123"/>
    </source>
</evidence>
<dbReference type="EMBL" id="JAEPRC010000119">
    <property type="protein sequence ID" value="KAG2207999.1"/>
    <property type="molecule type" value="Genomic_DNA"/>
</dbReference>
<evidence type="ECO:0000256" key="3">
    <source>
        <dbReference type="ARBA" id="ARBA00023015"/>
    </source>
</evidence>
<dbReference type="GO" id="GO:0000978">
    <property type="term" value="F:RNA polymerase II cis-regulatory region sequence-specific DNA binding"/>
    <property type="evidence" value="ECO:0007669"/>
    <property type="project" value="InterPro"/>
</dbReference>
<dbReference type="SMART" id="SM01268">
    <property type="entry name" value="BTD"/>
    <property type="match status" value="1"/>
</dbReference>
<comment type="similarity">
    <text evidence="2">Belongs to the Su(H) family.</text>
</comment>
<dbReference type="InterPro" id="IPR036358">
    <property type="entry name" value="BTD_sf"/>
</dbReference>
<name>A0A8H7VB74_9FUNG</name>
<feature type="domain" description="RBP-J/Cbf11/Cbf12 DNA binding" evidence="8">
    <location>
        <begin position="109"/>
        <end position="236"/>
    </location>
</feature>
<dbReference type="InterPro" id="IPR015350">
    <property type="entry name" value="Beta-trefoil_DNA-bd_dom"/>
</dbReference>
<evidence type="ECO:0000256" key="6">
    <source>
        <dbReference type="ARBA" id="ARBA00023242"/>
    </source>
</evidence>
<protein>
    <submittedName>
        <fullName evidence="10">Uncharacterized protein</fullName>
    </submittedName>
</protein>
<feature type="domain" description="Beta-trefoil DNA-binding" evidence="9">
    <location>
        <begin position="237"/>
        <end position="419"/>
    </location>
</feature>
<comment type="caution">
    <text evidence="10">The sequence shown here is derived from an EMBL/GenBank/DDBJ whole genome shotgun (WGS) entry which is preliminary data.</text>
</comment>
<gene>
    <name evidence="10" type="ORF">INT46_010365</name>
</gene>
<dbReference type="GO" id="GO:0005634">
    <property type="term" value="C:nucleus"/>
    <property type="evidence" value="ECO:0007669"/>
    <property type="project" value="UniProtKB-SubCell"/>
</dbReference>
<keyword evidence="6" id="KW-0539">Nucleus</keyword>
<evidence type="ECO:0000256" key="2">
    <source>
        <dbReference type="ARBA" id="ARBA00009704"/>
    </source>
</evidence>
<dbReference type="InterPro" id="IPR008967">
    <property type="entry name" value="p53-like_TF_DNA-bd_sf"/>
</dbReference>
<evidence type="ECO:0000256" key="5">
    <source>
        <dbReference type="ARBA" id="ARBA00023163"/>
    </source>
</evidence>
<dbReference type="Gene3D" id="2.80.10.50">
    <property type="match status" value="1"/>
</dbReference>
<feature type="region of interest" description="Disordered" evidence="7">
    <location>
        <begin position="39"/>
        <end position="93"/>
    </location>
</feature>
<dbReference type="OrthoDB" id="5600360at2759"/>
<dbReference type="SUPFAM" id="SSF49417">
    <property type="entry name" value="p53-like transcription factors"/>
    <property type="match status" value="1"/>
</dbReference>
<dbReference type="Pfam" id="PF09271">
    <property type="entry name" value="LAG1-DNAbind"/>
    <property type="match status" value="2"/>
</dbReference>
<dbReference type="Gene3D" id="2.60.40.1450">
    <property type="entry name" value="LAG1, DNA binding domain"/>
    <property type="match status" value="1"/>
</dbReference>
<evidence type="ECO:0000313" key="10">
    <source>
        <dbReference type="EMBL" id="KAG2207999.1"/>
    </source>
</evidence>
<dbReference type="Proteomes" id="UP000650833">
    <property type="component" value="Unassembled WGS sequence"/>
</dbReference>
<organism evidence="10 11">
    <name type="scientific">Mucor plumbeus</name>
    <dbReference type="NCBI Taxonomy" id="97098"/>
    <lineage>
        <taxon>Eukaryota</taxon>
        <taxon>Fungi</taxon>
        <taxon>Fungi incertae sedis</taxon>
        <taxon>Mucoromycota</taxon>
        <taxon>Mucoromycotina</taxon>
        <taxon>Mucoromycetes</taxon>
        <taxon>Mucorales</taxon>
        <taxon>Mucorineae</taxon>
        <taxon>Mucoraceae</taxon>
        <taxon>Mucor</taxon>
    </lineage>
</organism>
<evidence type="ECO:0000256" key="4">
    <source>
        <dbReference type="ARBA" id="ARBA00023125"/>
    </source>
</evidence>
<dbReference type="InterPro" id="IPR013783">
    <property type="entry name" value="Ig-like_fold"/>
</dbReference>
<dbReference type="Gene3D" id="2.60.40.10">
    <property type="entry name" value="Immunoglobulins"/>
    <property type="match status" value="1"/>
</dbReference>
<dbReference type="InterPro" id="IPR038007">
    <property type="entry name" value="RBP-Jkappa_IPT"/>
</dbReference>